<dbReference type="GO" id="GO:0005737">
    <property type="term" value="C:cytoplasm"/>
    <property type="evidence" value="ECO:0007669"/>
    <property type="project" value="UniProtKB-SubCell"/>
</dbReference>
<dbReference type="AlphaFoldDB" id="A0A1H4H4N8"/>
<reference evidence="9 10" key="1">
    <citation type="submission" date="2016-10" db="EMBL/GenBank/DDBJ databases">
        <authorList>
            <person name="de Groot N.N."/>
        </authorList>
    </citation>
    <scope>NUCLEOTIDE SEQUENCE [LARGE SCALE GENOMIC DNA]</scope>
    <source>
        <strain evidence="9 10">CCM7597</strain>
    </source>
</reference>
<evidence type="ECO:0000313" key="9">
    <source>
        <dbReference type="EMBL" id="SEB16591.1"/>
    </source>
</evidence>
<evidence type="ECO:0000313" key="10">
    <source>
        <dbReference type="Proteomes" id="UP000198584"/>
    </source>
</evidence>
<comment type="function">
    <text evidence="5">Modulates RecA activity.</text>
</comment>
<feature type="domain" description="RecX first three-helical" evidence="8">
    <location>
        <begin position="69"/>
        <end position="105"/>
    </location>
</feature>
<dbReference type="InterPro" id="IPR053924">
    <property type="entry name" value="RecX_HTH_2nd"/>
</dbReference>
<proteinExistence type="inferred from homology"/>
<protein>
    <recommendedName>
        <fullName evidence="3 5">Regulatory protein RecX</fullName>
    </recommendedName>
</protein>
<accession>A0A1H4H4N8</accession>
<name>A0A1H4H4N8_9BACI</name>
<dbReference type="InterPro" id="IPR053926">
    <property type="entry name" value="RecX_HTH_1st"/>
</dbReference>
<dbReference type="Proteomes" id="UP000198584">
    <property type="component" value="Unassembled WGS sequence"/>
</dbReference>
<dbReference type="NCBIfam" id="NF010733">
    <property type="entry name" value="PRK14135.1"/>
    <property type="match status" value="1"/>
</dbReference>
<dbReference type="Pfam" id="PF02631">
    <property type="entry name" value="RecX_HTH2"/>
    <property type="match status" value="1"/>
</dbReference>
<evidence type="ECO:0000259" key="6">
    <source>
        <dbReference type="Pfam" id="PF02631"/>
    </source>
</evidence>
<dbReference type="Gene3D" id="1.10.10.10">
    <property type="entry name" value="Winged helix-like DNA-binding domain superfamily/Winged helix DNA-binding domain"/>
    <property type="match status" value="4"/>
</dbReference>
<feature type="domain" description="RecX third three-helical" evidence="7">
    <location>
        <begin position="216"/>
        <end position="264"/>
    </location>
</feature>
<evidence type="ECO:0000256" key="2">
    <source>
        <dbReference type="ARBA" id="ARBA00009695"/>
    </source>
</evidence>
<comment type="similarity">
    <text evidence="2 5">Belongs to the RecX family.</text>
</comment>
<dbReference type="Pfam" id="PF21981">
    <property type="entry name" value="RecX_HTH3"/>
    <property type="match status" value="2"/>
</dbReference>
<dbReference type="PANTHER" id="PTHR33602:SF1">
    <property type="entry name" value="REGULATORY PROTEIN RECX FAMILY PROTEIN"/>
    <property type="match status" value="1"/>
</dbReference>
<evidence type="ECO:0000256" key="5">
    <source>
        <dbReference type="HAMAP-Rule" id="MF_01114"/>
    </source>
</evidence>
<evidence type="ECO:0000256" key="1">
    <source>
        <dbReference type="ARBA" id="ARBA00004496"/>
    </source>
</evidence>
<sequence>MAKITRITTQKKKKDRFNIFLDFGQGESYGFSVSEDILVQEALHKGMELDDASIKALMEKDDIQKSYTLTIHYLSYRMRSEKEIRDYLNKKETDPEQIEVIIDRLYKEKLLDDQEFANALVRSRVHTSSKGPMMVKKDLMEKGVSAAKAEEALTHYPFEAQYEKAMKFAEKKLRSDGKKSFRQQVQNLQQTLIQKGFTNDVVQEVIANLPQSETEDAEWEAVVYQGEKILRKYERKAEGFELKQKVKGALYRKGFQMDEIQRFIEEYIENE</sequence>
<dbReference type="InterPro" id="IPR003783">
    <property type="entry name" value="Regulatory_RecX"/>
</dbReference>
<feature type="domain" description="RecX second three-helical" evidence="6">
    <location>
        <begin position="112"/>
        <end position="153"/>
    </location>
</feature>
<dbReference type="STRING" id="571932.SAMN05421743_12241"/>
<feature type="domain" description="RecX third three-helical" evidence="7">
    <location>
        <begin position="159"/>
        <end position="206"/>
    </location>
</feature>
<dbReference type="Pfam" id="PF21982">
    <property type="entry name" value="RecX_HTH1"/>
    <property type="match status" value="1"/>
</dbReference>
<dbReference type="HAMAP" id="MF_01114">
    <property type="entry name" value="RecX"/>
    <property type="match status" value="1"/>
</dbReference>
<gene>
    <name evidence="5" type="primary">recX</name>
    <name evidence="9" type="ORF">SAMN05421743_12241</name>
</gene>
<evidence type="ECO:0000259" key="8">
    <source>
        <dbReference type="Pfam" id="PF21982"/>
    </source>
</evidence>
<comment type="subcellular location">
    <subcellularLocation>
        <location evidence="1 5">Cytoplasm</location>
    </subcellularLocation>
</comment>
<dbReference type="OrthoDB" id="5421057at2"/>
<dbReference type="PANTHER" id="PTHR33602">
    <property type="entry name" value="REGULATORY PROTEIN RECX FAMILY PROTEIN"/>
    <property type="match status" value="1"/>
</dbReference>
<dbReference type="GO" id="GO:0006282">
    <property type="term" value="P:regulation of DNA repair"/>
    <property type="evidence" value="ECO:0007669"/>
    <property type="project" value="UniProtKB-UniRule"/>
</dbReference>
<evidence type="ECO:0000256" key="3">
    <source>
        <dbReference type="ARBA" id="ARBA00018111"/>
    </source>
</evidence>
<evidence type="ECO:0000259" key="7">
    <source>
        <dbReference type="Pfam" id="PF21981"/>
    </source>
</evidence>
<keyword evidence="10" id="KW-1185">Reference proteome</keyword>
<organism evidence="9 10">
    <name type="scientific">Thalassobacillus cyri</name>
    <dbReference type="NCBI Taxonomy" id="571932"/>
    <lineage>
        <taxon>Bacteria</taxon>
        <taxon>Bacillati</taxon>
        <taxon>Bacillota</taxon>
        <taxon>Bacilli</taxon>
        <taxon>Bacillales</taxon>
        <taxon>Bacillaceae</taxon>
        <taxon>Thalassobacillus</taxon>
    </lineage>
</organism>
<dbReference type="InterPro" id="IPR036388">
    <property type="entry name" value="WH-like_DNA-bd_sf"/>
</dbReference>
<keyword evidence="4 5" id="KW-0963">Cytoplasm</keyword>
<dbReference type="EMBL" id="FNQR01000022">
    <property type="protein sequence ID" value="SEB16591.1"/>
    <property type="molecule type" value="Genomic_DNA"/>
</dbReference>
<evidence type="ECO:0000256" key="4">
    <source>
        <dbReference type="ARBA" id="ARBA00022490"/>
    </source>
</evidence>
<dbReference type="InterPro" id="IPR053925">
    <property type="entry name" value="RecX_HTH_3rd"/>
</dbReference>